<evidence type="ECO:0000313" key="4">
    <source>
        <dbReference type="Proteomes" id="UP000198894"/>
    </source>
</evidence>
<gene>
    <name evidence="3" type="ORF">SAMN05428953_116106</name>
</gene>
<dbReference type="Pfam" id="PF03807">
    <property type="entry name" value="F420_oxidored"/>
    <property type="match status" value="1"/>
</dbReference>
<dbReference type="PANTHER" id="PTHR14239">
    <property type="entry name" value="DUDULIN-RELATED"/>
    <property type="match status" value="1"/>
</dbReference>
<evidence type="ECO:0000313" key="3">
    <source>
        <dbReference type="EMBL" id="SDK52653.1"/>
    </source>
</evidence>
<dbReference type="InterPro" id="IPR051267">
    <property type="entry name" value="STEAP_metalloreductase"/>
</dbReference>
<dbReference type="Gene3D" id="3.40.50.720">
    <property type="entry name" value="NAD(P)-binding Rossmann-like Domain"/>
    <property type="match status" value="1"/>
</dbReference>
<dbReference type="PANTHER" id="PTHR14239:SF10">
    <property type="entry name" value="REDUCTASE"/>
    <property type="match status" value="1"/>
</dbReference>
<accession>A0A1G9CLT5</accession>
<dbReference type="InterPro" id="IPR036291">
    <property type="entry name" value="NAD(P)-bd_dom_sf"/>
</dbReference>
<sequence>MTIGSVIQIYGSVVHKCIWSRRRFPATRKAKSWEHEHEHYQHHRLRRYAAAIGDLAAKAGHTVEVMSRDATKSRALAEQVGAGATTGTFGAAPVGDIVILAVPYSAVLDVVKQYGEKLAGKLIVDITNPIKSDFTGFLTPEDSFGAQEIAKVAPANATIVKAFNTQNAQVLAAGPIGGHPLDVFIAGDDSQAKARVSAFIDSLGLRPMDTGRLIMARTLEHACMLWLGLMTRSIKHTNFSIRVSLLG</sequence>
<evidence type="ECO:0000259" key="2">
    <source>
        <dbReference type="Pfam" id="PF03807"/>
    </source>
</evidence>
<reference evidence="4" key="1">
    <citation type="submission" date="2016-10" db="EMBL/GenBank/DDBJ databases">
        <authorList>
            <person name="Varghese N."/>
            <person name="Submissions S."/>
        </authorList>
    </citation>
    <scope>NUCLEOTIDE SEQUENCE [LARGE SCALE GENOMIC DNA]</scope>
    <source>
        <strain evidence="4">CGMCC 1.11022</strain>
    </source>
</reference>
<evidence type="ECO:0000256" key="1">
    <source>
        <dbReference type="ARBA" id="ARBA00023002"/>
    </source>
</evidence>
<dbReference type="SUPFAM" id="SSF51735">
    <property type="entry name" value="NAD(P)-binding Rossmann-fold domains"/>
    <property type="match status" value="1"/>
</dbReference>
<name>A0A1G9CLT5_9HYPH</name>
<proteinExistence type="predicted"/>
<keyword evidence="4" id="KW-1185">Reference proteome</keyword>
<protein>
    <recommendedName>
        <fullName evidence="2">Pyrroline-5-carboxylate reductase catalytic N-terminal domain-containing protein</fullName>
    </recommendedName>
</protein>
<feature type="domain" description="Pyrroline-5-carboxylate reductase catalytic N-terminal" evidence="2">
    <location>
        <begin position="49"/>
        <end position="129"/>
    </location>
</feature>
<dbReference type="InterPro" id="IPR028939">
    <property type="entry name" value="P5C_Rdtase_cat_N"/>
</dbReference>
<dbReference type="Proteomes" id="UP000198894">
    <property type="component" value="Unassembled WGS sequence"/>
</dbReference>
<keyword evidence="1" id="KW-0560">Oxidoreductase</keyword>
<dbReference type="GO" id="GO:0016491">
    <property type="term" value="F:oxidoreductase activity"/>
    <property type="evidence" value="ECO:0007669"/>
    <property type="project" value="UniProtKB-KW"/>
</dbReference>
<dbReference type="EMBL" id="FNEE01000016">
    <property type="protein sequence ID" value="SDK52653.1"/>
    <property type="molecule type" value="Genomic_DNA"/>
</dbReference>
<dbReference type="AlphaFoldDB" id="A0A1G9CLT5"/>
<organism evidence="3 4">
    <name type="scientific">Mesorhizobium muleiense</name>
    <dbReference type="NCBI Taxonomy" id="1004279"/>
    <lineage>
        <taxon>Bacteria</taxon>
        <taxon>Pseudomonadati</taxon>
        <taxon>Pseudomonadota</taxon>
        <taxon>Alphaproteobacteria</taxon>
        <taxon>Hyphomicrobiales</taxon>
        <taxon>Phyllobacteriaceae</taxon>
        <taxon>Mesorhizobium</taxon>
    </lineage>
</organism>